<sequence>MTVAVSGDAQVLAFRRQYRGQSLVVAVTRLGAGNQGDGDLPLLVPPAAWGQASLALPPATYRNVLDGSTLQPQGGRVAISTLFARAPVAVLLTP</sequence>
<accession>W4SBN2</accession>
<evidence type="ECO:0000313" key="1">
    <source>
        <dbReference type="EMBL" id="GAE53344.1"/>
    </source>
</evidence>
<name>W4SBN2_9XANT</name>
<protein>
    <submittedName>
        <fullName evidence="1">Malto-oligosyltrehalose synthase</fullName>
    </submittedName>
</protein>
<comment type="caution">
    <text evidence="1">The sequence shown here is derived from an EMBL/GenBank/DDBJ whole genome shotgun (WGS) entry which is preliminary data.</text>
</comment>
<reference evidence="1 2" key="1">
    <citation type="submission" date="2014-01" db="EMBL/GenBank/DDBJ databases">
        <title>Genome sequence and analysis of Xanthomonas arboricola pv. pruni.</title>
        <authorList>
            <person name="Fujikawa T."/>
            <person name="Nakazono-Nagaoka E."/>
        </authorList>
    </citation>
    <scope>NUCLEOTIDE SEQUENCE [LARGE SCALE GENOMIC DNA]</scope>
    <source>
        <strain evidence="2">MAFF 311562</strain>
    </source>
</reference>
<dbReference type="Proteomes" id="UP000019143">
    <property type="component" value="Unassembled WGS sequence"/>
</dbReference>
<proteinExistence type="predicted"/>
<evidence type="ECO:0000313" key="2">
    <source>
        <dbReference type="Proteomes" id="UP000019143"/>
    </source>
</evidence>
<organism evidence="1 2">
    <name type="scientific">Xanthomonas arboricola pv. pruni str. MAFF 311562</name>
    <dbReference type="NCBI Taxonomy" id="1414836"/>
    <lineage>
        <taxon>Bacteria</taxon>
        <taxon>Pseudomonadati</taxon>
        <taxon>Pseudomonadota</taxon>
        <taxon>Gammaproteobacteria</taxon>
        <taxon>Lysobacterales</taxon>
        <taxon>Lysobacteraceae</taxon>
        <taxon>Xanthomonas</taxon>
    </lineage>
</organism>
<gene>
    <name evidence="1" type="primary">glgY_3</name>
    <name evidence="1" type="ORF">XPU_4876</name>
</gene>
<dbReference type="AlphaFoldDB" id="W4SBN2"/>
<dbReference type="EMBL" id="BAVB01000430">
    <property type="protein sequence ID" value="GAE53344.1"/>
    <property type="molecule type" value="Genomic_DNA"/>
</dbReference>